<dbReference type="InterPro" id="IPR017452">
    <property type="entry name" value="GPCR_Rhodpsn_7TM"/>
</dbReference>
<dbReference type="RefSeq" id="XP_013399892.2">
    <property type="nucleotide sequence ID" value="XM_013544438.2"/>
</dbReference>
<name>A0A1S3INW1_LINAN</name>
<evidence type="ECO:0000313" key="11">
    <source>
        <dbReference type="Proteomes" id="UP000085678"/>
    </source>
</evidence>
<gene>
    <name evidence="12" type="primary">LOC106166039</name>
</gene>
<feature type="transmembrane region" description="Helical" evidence="9">
    <location>
        <begin position="211"/>
        <end position="234"/>
    </location>
</feature>
<evidence type="ECO:0000256" key="1">
    <source>
        <dbReference type="ARBA" id="ARBA00004141"/>
    </source>
</evidence>
<evidence type="ECO:0000256" key="3">
    <source>
        <dbReference type="ARBA" id="ARBA00022989"/>
    </source>
</evidence>
<dbReference type="PROSITE" id="PS50262">
    <property type="entry name" value="G_PROTEIN_RECEP_F1_2"/>
    <property type="match status" value="1"/>
</dbReference>
<feature type="domain" description="G-protein coupled receptors family 1 profile" evidence="10">
    <location>
        <begin position="6"/>
        <end position="185"/>
    </location>
</feature>
<evidence type="ECO:0000256" key="5">
    <source>
        <dbReference type="ARBA" id="ARBA00023136"/>
    </source>
</evidence>
<keyword evidence="2 9" id="KW-0812">Transmembrane</keyword>
<keyword evidence="5 9" id="KW-0472">Membrane</keyword>
<dbReference type="InterPro" id="IPR050125">
    <property type="entry name" value="GPCR_opsins"/>
</dbReference>
<feature type="transmembrane region" description="Helical" evidence="9">
    <location>
        <begin position="158"/>
        <end position="178"/>
    </location>
</feature>
<dbReference type="Gene3D" id="1.20.1070.10">
    <property type="entry name" value="Rhodopsin 7-helix transmembrane proteins"/>
    <property type="match status" value="1"/>
</dbReference>
<dbReference type="STRING" id="7574.A0A1S3INW1"/>
<evidence type="ECO:0000256" key="7">
    <source>
        <dbReference type="ARBA" id="ARBA00023224"/>
    </source>
</evidence>
<feature type="compositionally biased region" description="Basic and acidic residues" evidence="8">
    <location>
        <begin position="324"/>
        <end position="348"/>
    </location>
</feature>
<feature type="non-terminal residue" evidence="12">
    <location>
        <position position="1"/>
    </location>
</feature>
<evidence type="ECO:0000259" key="10">
    <source>
        <dbReference type="PROSITE" id="PS50262"/>
    </source>
</evidence>
<evidence type="ECO:0000256" key="9">
    <source>
        <dbReference type="SAM" id="Phobius"/>
    </source>
</evidence>
<evidence type="ECO:0000313" key="12">
    <source>
        <dbReference type="RefSeq" id="XP_013399892.2"/>
    </source>
</evidence>
<feature type="transmembrane region" description="Helical" evidence="9">
    <location>
        <begin position="28"/>
        <end position="58"/>
    </location>
</feature>
<organism evidence="11 12">
    <name type="scientific">Lingula anatina</name>
    <name type="common">Brachiopod</name>
    <name type="synonym">Lingula unguis</name>
    <dbReference type="NCBI Taxonomy" id="7574"/>
    <lineage>
        <taxon>Eukaryota</taxon>
        <taxon>Metazoa</taxon>
        <taxon>Spiralia</taxon>
        <taxon>Lophotrochozoa</taxon>
        <taxon>Brachiopoda</taxon>
        <taxon>Linguliformea</taxon>
        <taxon>Lingulata</taxon>
        <taxon>Lingulida</taxon>
        <taxon>Linguloidea</taxon>
        <taxon>Lingulidae</taxon>
        <taxon>Lingula</taxon>
    </lineage>
</organism>
<dbReference type="GO" id="GO:0004930">
    <property type="term" value="F:G protein-coupled receptor activity"/>
    <property type="evidence" value="ECO:0007669"/>
    <property type="project" value="UniProtKB-KW"/>
</dbReference>
<proteinExistence type="predicted"/>
<dbReference type="InterPro" id="IPR000276">
    <property type="entry name" value="GPCR_Rhodpsn"/>
</dbReference>
<keyword evidence="11" id="KW-1185">Reference proteome</keyword>
<dbReference type="InParanoid" id="A0A1S3INW1"/>
<keyword evidence="3 9" id="KW-1133">Transmembrane helix</keyword>
<evidence type="ECO:0000256" key="2">
    <source>
        <dbReference type="ARBA" id="ARBA00022692"/>
    </source>
</evidence>
<evidence type="ECO:0000256" key="6">
    <source>
        <dbReference type="ARBA" id="ARBA00023170"/>
    </source>
</evidence>
<dbReference type="KEGG" id="lak:106166039"/>
<evidence type="ECO:0000256" key="4">
    <source>
        <dbReference type="ARBA" id="ARBA00023040"/>
    </source>
</evidence>
<feature type="transmembrane region" description="Helical" evidence="9">
    <location>
        <begin position="111"/>
        <end position="132"/>
    </location>
</feature>
<protein>
    <submittedName>
        <fullName evidence="12">Rhodopsin, G0-coupled</fullName>
    </submittedName>
</protein>
<reference evidence="12" key="1">
    <citation type="submission" date="2025-08" db="UniProtKB">
        <authorList>
            <consortium name="RefSeq"/>
        </authorList>
    </citation>
    <scope>IDENTIFICATION</scope>
    <source>
        <tissue evidence="12">Gonads</tissue>
    </source>
</reference>
<dbReference type="OrthoDB" id="2101615at2759"/>
<keyword evidence="4" id="KW-0297">G-protein coupled receptor</keyword>
<feature type="transmembrane region" description="Helical" evidence="9">
    <location>
        <begin position="64"/>
        <end position="90"/>
    </location>
</feature>
<dbReference type="Pfam" id="PF00001">
    <property type="entry name" value="7tm_1"/>
    <property type="match status" value="1"/>
</dbReference>
<keyword evidence="6" id="KW-0675">Receptor</keyword>
<keyword evidence="7" id="KW-0807">Transducer</keyword>
<dbReference type="GO" id="GO:0016020">
    <property type="term" value="C:membrane"/>
    <property type="evidence" value="ECO:0007669"/>
    <property type="project" value="UniProtKB-SubCell"/>
</dbReference>
<dbReference type="AlphaFoldDB" id="A0A1S3INW1"/>
<dbReference type="SUPFAM" id="SSF81321">
    <property type="entry name" value="Family A G protein-coupled receptor-like"/>
    <property type="match status" value="1"/>
</dbReference>
<feature type="transmembrane region" description="Helical" evidence="9">
    <location>
        <begin position="185"/>
        <end position="205"/>
    </location>
</feature>
<evidence type="ECO:0000256" key="8">
    <source>
        <dbReference type="SAM" id="MobiDB-lite"/>
    </source>
</evidence>
<dbReference type="GeneID" id="106166039"/>
<accession>A0A1S3INW1</accession>
<comment type="subcellular location">
    <subcellularLocation>
        <location evidence="1">Membrane</location>
        <topology evidence="1">Multi-pass membrane protein</topology>
    </subcellularLocation>
</comment>
<dbReference type="Proteomes" id="UP000085678">
    <property type="component" value="Unplaced"/>
</dbReference>
<dbReference type="PANTHER" id="PTHR24240">
    <property type="entry name" value="OPSIN"/>
    <property type="match status" value="1"/>
</dbReference>
<feature type="region of interest" description="Disordered" evidence="8">
    <location>
        <begin position="300"/>
        <end position="348"/>
    </location>
</feature>
<sequence length="348" mass="39258">IGALFGNIVCLATCKKSQKFSRKLHAHLITHLAIAGIALTASGHVMFTVSAFAGTWVFGDYGCVLAAFLCYFFALVCSNIHVAISVYRYIEVCKPHLRYFLDPRQSPGIRCFALAASWLYALFWTSLPLFGWSKYTYESFGVSCSLNWESRDLIDVTYIYSSFLFSFAIHIIVIVFCYTKMCAALVLCYLLAWSPYAIFTFWSIHFPLPPVLVVMPTMFAKSFCVFTPVACGLLNRDFRENFWQLLRVVHLVDGKVAPLKDAKLSVTLSAVQKMQDNEVLLFKMTQNDIFICEQSASILQNPPTRDDAPAAKLQPSTSPRGGAQRKESPVEFSEIKRRSNHSDIQMHI</sequence>